<proteinExistence type="predicted"/>
<organism evidence="1 2">
    <name type="scientific">Persea americana</name>
    <name type="common">Avocado</name>
    <dbReference type="NCBI Taxonomy" id="3435"/>
    <lineage>
        <taxon>Eukaryota</taxon>
        <taxon>Viridiplantae</taxon>
        <taxon>Streptophyta</taxon>
        <taxon>Embryophyta</taxon>
        <taxon>Tracheophyta</taxon>
        <taxon>Spermatophyta</taxon>
        <taxon>Magnoliopsida</taxon>
        <taxon>Magnoliidae</taxon>
        <taxon>Laurales</taxon>
        <taxon>Lauraceae</taxon>
        <taxon>Persea</taxon>
    </lineage>
</organism>
<dbReference type="Proteomes" id="UP001234297">
    <property type="component" value="Chromosome 7"/>
</dbReference>
<evidence type="ECO:0000313" key="2">
    <source>
        <dbReference type="Proteomes" id="UP001234297"/>
    </source>
</evidence>
<name>A0ACC2LBH2_PERAE</name>
<sequence length="151" mass="17073">MGDDRVASFCRFDTLTCSEEAVKYLEEVAIPHPWYRAICLEGRAVGYIYVKMGTKENHCRGEIGYALAFKYWGQGIATLAVKLVVSSVFREFPHLVRLEALVDVENKGSQRVPDKCGFSREGLLRKYCFLKGKTMDVFIYSVISTDPILSS</sequence>
<evidence type="ECO:0000313" key="1">
    <source>
        <dbReference type="EMBL" id="KAJ8630727.1"/>
    </source>
</evidence>
<keyword evidence="2" id="KW-1185">Reference proteome</keyword>
<accession>A0ACC2LBH2</accession>
<gene>
    <name evidence="1" type="ORF">MRB53_024050</name>
</gene>
<reference evidence="1 2" key="1">
    <citation type="journal article" date="2022" name="Hortic Res">
        <title>A haplotype resolved chromosomal level avocado genome allows analysis of novel avocado genes.</title>
        <authorList>
            <person name="Nath O."/>
            <person name="Fletcher S.J."/>
            <person name="Hayward A."/>
            <person name="Shaw L.M."/>
            <person name="Masouleh A.K."/>
            <person name="Furtado A."/>
            <person name="Henry R.J."/>
            <person name="Mitter N."/>
        </authorList>
    </citation>
    <scope>NUCLEOTIDE SEQUENCE [LARGE SCALE GENOMIC DNA]</scope>
    <source>
        <strain evidence="2">cv. Hass</strain>
    </source>
</reference>
<comment type="caution">
    <text evidence="1">The sequence shown here is derived from an EMBL/GenBank/DDBJ whole genome shotgun (WGS) entry which is preliminary data.</text>
</comment>
<protein>
    <submittedName>
        <fullName evidence="1">Uncharacterized protein</fullName>
    </submittedName>
</protein>
<dbReference type="EMBL" id="CM056815">
    <property type="protein sequence ID" value="KAJ8630727.1"/>
    <property type="molecule type" value="Genomic_DNA"/>
</dbReference>